<gene>
    <name evidence="1" type="ORF">E8A74_12665</name>
</gene>
<dbReference type="Proteomes" id="UP000309215">
    <property type="component" value="Unassembled WGS sequence"/>
</dbReference>
<evidence type="ECO:0000313" key="2">
    <source>
        <dbReference type="Proteomes" id="UP000309215"/>
    </source>
</evidence>
<accession>A0A4U1JEN5</accession>
<evidence type="ECO:0000313" key="1">
    <source>
        <dbReference type="EMBL" id="TKD09280.1"/>
    </source>
</evidence>
<protein>
    <submittedName>
        <fullName evidence="1">Uncharacterized protein</fullName>
    </submittedName>
</protein>
<organism evidence="1 2">
    <name type="scientific">Polyangium fumosum</name>
    <dbReference type="NCBI Taxonomy" id="889272"/>
    <lineage>
        <taxon>Bacteria</taxon>
        <taxon>Pseudomonadati</taxon>
        <taxon>Myxococcota</taxon>
        <taxon>Polyangia</taxon>
        <taxon>Polyangiales</taxon>
        <taxon>Polyangiaceae</taxon>
        <taxon>Polyangium</taxon>
    </lineage>
</organism>
<keyword evidence="2" id="KW-1185">Reference proteome</keyword>
<comment type="caution">
    <text evidence="1">The sequence shown here is derived from an EMBL/GenBank/DDBJ whole genome shotgun (WGS) entry which is preliminary data.</text>
</comment>
<reference evidence="1 2" key="1">
    <citation type="submission" date="2019-04" db="EMBL/GenBank/DDBJ databases">
        <authorList>
            <person name="Li Y."/>
            <person name="Wang J."/>
        </authorList>
    </citation>
    <scope>NUCLEOTIDE SEQUENCE [LARGE SCALE GENOMIC DNA]</scope>
    <source>
        <strain evidence="1 2">DSM 14668</strain>
    </source>
</reference>
<dbReference type="EMBL" id="SSMQ01000011">
    <property type="protein sequence ID" value="TKD09280.1"/>
    <property type="molecule type" value="Genomic_DNA"/>
</dbReference>
<dbReference type="AlphaFoldDB" id="A0A4U1JEN5"/>
<name>A0A4U1JEN5_9BACT</name>
<sequence>MSDALDRFMTRLPDELRGKLDFSVSSLDSIEAWLLQRYGSTREMLAASESQVVDGLARYVGETFRRFLGGKWTVQLDDPKFAYYGLPILVGFGKQSAPVCPHTLVTASADRRKGVYLSTVAKNLRELFGDAV</sequence>
<dbReference type="OrthoDB" id="8779193at2"/>
<proteinExistence type="predicted"/>